<accession>A0ABQ4QV58</accession>
<keyword evidence="1" id="KW-0732">Signal</keyword>
<reference evidence="2" key="1">
    <citation type="journal article" date="2021" name="Front. Microbiol.">
        <title>Comprehensive Comparative Genomics and Phenotyping of Methylobacterium Species.</title>
        <authorList>
            <person name="Alessa O."/>
            <person name="Ogura Y."/>
            <person name="Fujitani Y."/>
            <person name="Takami H."/>
            <person name="Hayashi T."/>
            <person name="Sahin N."/>
            <person name="Tani A."/>
        </authorList>
    </citation>
    <scope>NUCLEOTIDE SEQUENCE</scope>
    <source>
        <strain evidence="2">KCTC 52305</strain>
    </source>
</reference>
<protein>
    <submittedName>
        <fullName evidence="2">Uncharacterized protein</fullName>
    </submittedName>
</protein>
<evidence type="ECO:0000313" key="2">
    <source>
        <dbReference type="EMBL" id="GJD49223.1"/>
    </source>
</evidence>
<feature type="chain" id="PRO_5047442201" evidence="1">
    <location>
        <begin position="26"/>
        <end position="129"/>
    </location>
</feature>
<reference evidence="2" key="2">
    <citation type="submission" date="2021-08" db="EMBL/GenBank/DDBJ databases">
        <authorList>
            <person name="Tani A."/>
            <person name="Ola A."/>
            <person name="Ogura Y."/>
            <person name="Katsura K."/>
            <person name="Hayashi T."/>
        </authorList>
    </citation>
    <scope>NUCLEOTIDE SEQUENCE</scope>
    <source>
        <strain evidence="2">KCTC 52305</strain>
    </source>
</reference>
<proteinExistence type="predicted"/>
<evidence type="ECO:0000313" key="3">
    <source>
        <dbReference type="Proteomes" id="UP001055167"/>
    </source>
</evidence>
<keyword evidence="3" id="KW-1185">Reference proteome</keyword>
<organism evidence="2 3">
    <name type="scientific">Methylobacterium crusticola</name>
    <dbReference type="NCBI Taxonomy" id="1697972"/>
    <lineage>
        <taxon>Bacteria</taxon>
        <taxon>Pseudomonadati</taxon>
        <taxon>Pseudomonadota</taxon>
        <taxon>Alphaproteobacteria</taxon>
        <taxon>Hyphomicrobiales</taxon>
        <taxon>Methylobacteriaceae</taxon>
        <taxon>Methylobacterium</taxon>
    </lineage>
</organism>
<dbReference type="Proteomes" id="UP001055167">
    <property type="component" value="Unassembled WGS sequence"/>
</dbReference>
<name>A0ABQ4QV58_9HYPH</name>
<sequence>MRIPTSAALALLALPALLPPPAARAAPAQPLLPAAPAPRACPEGRLADGRCVDPLLSAYARQQTVCFTQVRLSYVSCPGVLPALDTRYRYPFTVVTERQREINILFERQGYQNVFGLVPVTRTGTTTGR</sequence>
<comment type="caution">
    <text evidence="2">The sequence shown here is derived from an EMBL/GenBank/DDBJ whole genome shotgun (WGS) entry which is preliminary data.</text>
</comment>
<feature type="signal peptide" evidence="1">
    <location>
        <begin position="1"/>
        <end position="25"/>
    </location>
</feature>
<gene>
    <name evidence="2" type="ORF">OPKNFCMD_1953</name>
</gene>
<dbReference type="EMBL" id="BPQH01000005">
    <property type="protein sequence ID" value="GJD49223.1"/>
    <property type="molecule type" value="Genomic_DNA"/>
</dbReference>
<evidence type="ECO:0000256" key="1">
    <source>
        <dbReference type="SAM" id="SignalP"/>
    </source>
</evidence>
<dbReference type="RefSeq" id="WP_128566189.1">
    <property type="nucleotide sequence ID" value="NZ_BPQH01000005.1"/>
</dbReference>